<comment type="similarity">
    <text evidence="5">Belongs to the SAT4 family.</text>
</comment>
<feature type="transmembrane region" description="Helical" evidence="7">
    <location>
        <begin position="12"/>
        <end position="35"/>
    </location>
</feature>
<protein>
    <recommendedName>
        <fullName evidence="8">Rhodopsin domain-containing protein</fullName>
    </recommendedName>
</protein>
<dbReference type="OrthoDB" id="5022096at2759"/>
<keyword evidence="10" id="KW-1185">Reference proteome</keyword>
<accession>A0A8T9C790</accession>
<evidence type="ECO:0000256" key="5">
    <source>
        <dbReference type="ARBA" id="ARBA00038359"/>
    </source>
</evidence>
<keyword evidence="4 7" id="KW-0472">Membrane</keyword>
<feature type="domain" description="Rhodopsin" evidence="8">
    <location>
        <begin position="27"/>
        <end position="290"/>
    </location>
</feature>
<dbReference type="Pfam" id="PF20684">
    <property type="entry name" value="Fung_rhodopsin"/>
    <property type="match status" value="1"/>
</dbReference>
<dbReference type="PANTHER" id="PTHR33048">
    <property type="entry name" value="PTH11-LIKE INTEGRAL MEMBRANE PROTEIN (AFU_ORTHOLOGUE AFUA_5G11245)"/>
    <property type="match status" value="1"/>
</dbReference>
<comment type="subcellular location">
    <subcellularLocation>
        <location evidence="1">Membrane</location>
        <topology evidence="1">Multi-pass membrane protein</topology>
    </subcellularLocation>
</comment>
<keyword evidence="3 7" id="KW-1133">Transmembrane helix</keyword>
<feature type="compositionally biased region" description="Polar residues" evidence="6">
    <location>
        <begin position="393"/>
        <end position="402"/>
    </location>
</feature>
<feature type="transmembrane region" description="Helical" evidence="7">
    <location>
        <begin position="176"/>
        <end position="198"/>
    </location>
</feature>
<evidence type="ECO:0000256" key="3">
    <source>
        <dbReference type="ARBA" id="ARBA00022989"/>
    </source>
</evidence>
<reference evidence="9 10" key="1">
    <citation type="submission" date="2018-05" db="EMBL/GenBank/DDBJ databases">
        <title>Genome sequencing and assembly of the regulated plant pathogen Lachnellula willkommii and related sister species for the development of diagnostic species identification markers.</title>
        <authorList>
            <person name="Giroux E."/>
            <person name="Bilodeau G."/>
        </authorList>
    </citation>
    <scope>NUCLEOTIDE SEQUENCE [LARGE SCALE GENOMIC DNA]</scope>
    <source>
        <strain evidence="9 10">CBS 268.59</strain>
    </source>
</reference>
<feature type="transmembrane region" description="Helical" evidence="7">
    <location>
        <begin position="88"/>
        <end position="110"/>
    </location>
</feature>
<proteinExistence type="inferred from homology"/>
<dbReference type="Proteomes" id="UP000469558">
    <property type="component" value="Unassembled WGS sequence"/>
</dbReference>
<evidence type="ECO:0000256" key="4">
    <source>
        <dbReference type="ARBA" id="ARBA00023136"/>
    </source>
</evidence>
<evidence type="ECO:0000256" key="6">
    <source>
        <dbReference type="SAM" id="MobiDB-lite"/>
    </source>
</evidence>
<dbReference type="InterPro" id="IPR052337">
    <property type="entry name" value="SAT4-like"/>
</dbReference>
<name>A0A8T9C790_9HELO</name>
<feature type="compositionally biased region" description="Polar residues" evidence="6">
    <location>
        <begin position="331"/>
        <end position="343"/>
    </location>
</feature>
<evidence type="ECO:0000256" key="7">
    <source>
        <dbReference type="SAM" id="Phobius"/>
    </source>
</evidence>
<comment type="caution">
    <text evidence="9">The sequence shown here is derived from an EMBL/GenBank/DDBJ whole genome shotgun (WGS) entry which is preliminary data.</text>
</comment>
<dbReference type="AlphaFoldDB" id="A0A8T9C790"/>
<organism evidence="9 10">
    <name type="scientific">Lachnellula suecica</name>
    <dbReference type="NCBI Taxonomy" id="602035"/>
    <lineage>
        <taxon>Eukaryota</taxon>
        <taxon>Fungi</taxon>
        <taxon>Dikarya</taxon>
        <taxon>Ascomycota</taxon>
        <taxon>Pezizomycotina</taxon>
        <taxon>Leotiomycetes</taxon>
        <taxon>Helotiales</taxon>
        <taxon>Lachnaceae</taxon>
        <taxon>Lachnellula</taxon>
    </lineage>
</organism>
<feature type="region of interest" description="Disordered" evidence="6">
    <location>
        <begin position="331"/>
        <end position="408"/>
    </location>
</feature>
<evidence type="ECO:0000259" key="8">
    <source>
        <dbReference type="Pfam" id="PF20684"/>
    </source>
</evidence>
<feature type="transmembrane region" description="Helical" evidence="7">
    <location>
        <begin position="47"/>
        <end position="68"/>
    </location>
</feature>
<evidence type="ECO:0000313" key="10">
    <source>
        <dbReference type="Proteomes" id="UP000469558"/>
    </source>
</evidence>
<feature type="transmembrane region" description="Helical" evidence="7">
    <location>
        <begin position="210"/>
        <end position="229"/>
    </location>
</feature>
<dbReference type="GO" id="GO:0016020">
    <property type="term" value="C:membrane"/>
    <property type="evidence" value="ECO:0007669"/>
    <property type="project" value="UniProtKB-SubCell"/>
</dbReference>
<dbReference type="EMBL" id="QGMK01000583">
    <property type="protein sequence ID" value="TVY80922.1"/>
    <property type="molecule type" value="Genomic_DNA"/>
</dbReference>
<sequence>MAAEDRGPQLAAVIIFLLIFALATVGMRCYSMAFVLKRFYVEDWLSVTTLAFYIAYSVFALLAVHYGLGQHVVAVPLKTHPQALLFKWLSELFYVIIASLVKLIVCLLLLRICTHQHWQRVTLYSLLGVVLVFNAFYIFIVIFQCQPVGYYWHRYDPNPPVSGKCNDRRLATIPTYISPVLNVVSDFTLALLPVSFVWNYKMDNRTKVSVVGVLALGSMLVHSALTSLLCTDSSSRASFATVARVPYTHQLVSTRDYLYNFTDLAIWSSVEIGIGLGASSLATVKPLLRKLNILAASTSPTGRNGSRQTVGSSRQRTNFSLRSFRIGSNSFSEIDNDTSTATAWPTEPGESADHELGLRERSVMDQSEAKGRSNDTSGDVRDVEGRAEHKFSRPQQSTTSRNAHWRMS</sequence>
<evidence type="ECO:0000256" key="2">
    <source>
        <dbReference type="ARBA" id="ARBA00022692"/>
    </source>
</evidence>
<feature type="compositionally biased region" description="Basic and acidic residues" evidence="6">
    <location>
        <begin position="351"/>
        <end position="391"/>
    </location>
</feature>
<evidence type="ECO:0000313" key="9">
    <source>
        <dbReference type="EMBL" id="TVY80922.1"/>
    </source>
</evidence>
<dbReference type="PANTHER" id="PTHR33048:SF96">
    <property type="entry name" value="INTEGRAL MEMBRANE PROTEIN"/>
    <property type="match status" value="1"/>
</dbReference>
<feature type="transmembrane region" description="Helical" evidence="7">
    <location>
        <begin position="122"/>
        <end position="143"/>
    </location>
</feature>
<evidence type="ECO:0000256" key="1">
    <source>
        <dbReference type="ARBA" id="ARBA00004141"/>
    </source>
</evidence>
<gene>
    <name evidence="9" type="ORF">LSUE1_G006968</name>
</gene>
<keyword evidence="2 7" id="KW-0812">Transmembrane</keyword>
<dbReference type="InterPro" id="IPR049326">
    <property type="entry name" value="Rhodopsin_dom_fungi"/>
</dbReference>